<dbReference type="SUPFAM" id="SSF46785">
    <property type="entry name" value="Winged helix' DNA-binding domain"/>
    <property type="match status" value="1"/>
</dbReference>
<dbReference type="Pfam" id="PF01978">
    <property type="entry name" value="TrmB"/>
    <property type="match status" value="1"/>
</dbReference>
<name>L0L082_METHD</name>
<dbReference type="PANTHER" id="PTHR34293:SF1">
    <property type="entry name" value="HTH-TYPE TRANSCRIPTIONAL REGULATOR TRMBL2"/>
    <property type="match status" value="1"/>
</dbReference>
<dbReference type="InterPro" id="IPR036388">
    <property type="entry name" value="WH-like_DNA-bd_sf"/>
</dbReference>
<dbReference type="AlphaFoldDB" id="L0L082"/>
<dbReference type="STRING" id="867904.Metho_2157"/>
<sequence length="265" mass="29764">MNNLIESLQQLGLTTYEAKVLIALTRYGSGTVADIHALSGIPRSAVYGVITKLDDKGIIETQHTKPMRYRTLFPNQIIDRLKVNYENAVETSLEQLEKIYHAPDTLVEEDGVWNISGVKNVTDKIVQMLDSAKEEIILALTYPSLDKATETYPVMEIITTKLQEKIDKGLKVKITINEQQARCGQQTGKNPICGAEVRVYSTEDSAHPLKGGIIVIDDKELLIVTVKDDPTPPNLTATWYNGKEQVSIFRHFIEVEWNASRPLER</sequence>
<dbReference type="EMBL" id="CP003362">
    <property type="protein sequence ID" value="AGB50320.1"/>
    <property type="molecule type" value="Genomic_DNA"/>
</dbReference>
<dbReference type="OrthoDB" id="30795at2157"/>
<evidence type="ECO:0000313" key="2">
    <source>
        <dbReference type="EMBL" id="AGB50320.1"/>
    </source>
</evidence>
<dbReference type="RefSeq" id="WP_015325485.1">
    <property type="nucleotide sequence ID" value="NC_019977.1"/>
</dbReference>
<feature type="domain" description="Transcription regulator TrmB N-terminal" evidence="1">
    <location>
        <begin position="8"/>
        <end position="72"/>
    </location>
</feature>
<dbReference type="KEGG" id="mhz:Metho_2157"/>
<dbReference type="Gene3D" id="1.10.10.10">
    <property type="entry name" value="Winged helix-like DNA-binding domain superfamily/Winged helix DNA-binding domain"/>
    <property type="match status" value="1"/>
</dbReference>
<accession>L0L082</accession>
<dbReference type="GeneID" id="14406670"/>
<dbReference type="HOGENOM" id="CLU_072493_2_1_2"/>
<organism evidence="2 3">
    <name type="scientific">Methanomethylovorans hollandica (strain DSM 15978 / NBRC 107637 / DMS1)</name>
    <dbReference type="NCBI Taxonomy" id="867904"/>
    <lineage>
        <taxon>Archaea</taxon>
        <taxon>Methanobacteriati</taxon>
        <taxon>Methanobacteriota</taxon>
        <taxon>Stenosarchaea group</taxon>
        <taxon>Methanomicrobia</taxon>
        <taxon>Methanosarcinales</taxon>
        <taxon>Methanosarcinaceae</taxon>
        <taxon>Methanomethylovorans</taxon>
    </lineage>
</organism>
<protein>
    <submittedName>
        <fullName evidence="2">Putative transcriptional regulator</fullName>
    </submittedName>
</protein>
<dbReference type="Proteomes" id="UP000010866">
    <property type="component" value="Chromosome"/>
</dbReference>
<proteinExistence type="predicted"/>
<dbReference type="InterPro" id="IPR002831">
    <property type="entry name" value="Tscrpt_reg_TrmB_N"/>
</dbReference>
<dbReference type="CDD" id="cd09124">
    <property type="entry name" value="PLDc_like_TrmB_middle"/>
    <property type="match status" value="1"/>
</dbReference>
<dbReference type="Gene3D" id="3.30.870.10">
    <property type="entry name" value="Endonuclease Chain A"/>
    <property type="match status" value="1"/>
</dbReference>
<gene>
    <name evidence="2" type="ordered locus">Metho_2157</name>
</gene>
<evidence type="ECO:0000313" key="3">
    <source>
        <dbReference type="Proteomes" id="UP000010866"/>
    </source>
</evidence>
<dbReference type="InterPro" id="IPR051797">
    <property type="entry name" value="TrmB-like"/>
</dbReference>
<dbReference type="InterPro" id="IPR036390">
    <property type="entry name" value="WH_DNA-bd_sf"/>
</dbReference>
<dbReference type="PANTHER" id="PTHR34293">
    <property type="entry name" value="HTH-TYPE TRANSCRIPTIONAL REGULATOR TRMBL2"/>
    <property type="match status" value="1"/>
</dbReference>
<reference evidence="3" key="1">
    <citation type="submission" date="2012-02" db="EMBL/GenBank/DDBJ databases">
        <title>Complete sequence of chromosome of Methanomethylovorans hollandica DSM 15978.</title>
        <authorList>
            <person name="Lucas S."/>
            <person name="Copeland A."/>
            <person name="Lapidus A."/>
            <person name="Glavina del Rio T."/>
            <person name="Dalin E."/>
            <person name="Tice H."/>
            <person name="Bruce D."/>
            <person name="Goodwin L."/>
            <person name="Pitluck S."/>
            <person name="Peters L."/>
            <person name="Mikhailova N."/>
            <person name="Held B."/>
            <person name="Kyrpides N."/>
            <person name="Mavromatis K."/>
            <person name="Ivanova N."/>
            <person name="Brettin T."/>
            <person name="Detter J.C."/>
            <person name="Han C."/>
            <person name="Larimer F."/>
            <person name="Land M."/>
            <person name="Hauser L."/>
            <person name="Markowitz V."/>
            <person name="Cheng J.-F."/>
            <person name="Hugenholtz P."/>
            <person name="Woyke T."/>
            <person name="Wu D."/>
            <person name="Spring S."/>
            <person name="Schroeder M."/>
            <person name="Brambilla E."/>
            <person name="Klenk H.-P."/>
            <person name="Eisen J.A."/>
        </authorList>
    </citation>
    <scope>NUCLEOTIDE SEQUENCE [LARGE SCALE GENOMIC DNA]</scope>
    <source>
        <strain evidence="3">DSM 15978 / NBRC 107637 / DMS1</strain>
    </source>
</reference>
<evidence type="ECO:0000259" key="1">
    <source>
        <dbReference type="Pfam" id="PF01978"/>
    </source>
</evidence>
<keyword evidence="3" id="KW-1185">Reference proteome</keyword>